<dbReference type="EMBL" id="ML120363">
    <property type="protein sequence ID" value="RPB03324.1"/>
    <property type="molecule type" value="Genomic_DNA"/>
</dbReference>
<feature type="non-terminal residue" evidence="1">
    <location>
        <position position="1"/>
    </location>
</feature>
<name>A0A3N4JY79_9PEZI</name>
<evidence type="ECO:0000313" key="2">
    <source>
        <dbReference type="Proteomes" id="UP000276215"/>
    </source>
</evidence>
<reference evidence="1 2" key="1">
    <citation type="journal article" date="2018" name="Nat. Ecol. Evol.">
        <title>Pezizomycetes genomes reveal the molecular basis of ectomycorrhizal truffle lifestyle.</title>
        <authorList>
            <person name="Murat C."/>
            <person name="Payen T."/>
            <person name="Noel B."/>
            <person name="Kuo A."/>
            <person name="Morin E."/>
            <person name="Chen J."/>
            <person name="Kohler A."/>
            <person name="Krizsan K."/>
            <person name="Balestrini R."/>
            <person name="Da Silva C."/>
            <person name="Montanini B."/>
            <person name="Hainaut M."/>
            <person name="Levati E."/>
            <person name="Barry K.W."/>
            <person name="Belfiori B."/>
            <person name="Cichocki N."/>
            <person name="Clum A."/>
            <person name="Dockter R.B."/>
            <person name="Fauchery L."/>
            <person name="Guy J."/>
            <person name="Iotti M."/>
            <person name="Le Tacon F."/>
            <person name="Lindquist E.A."/>
            <person name="Lipzen A."/>
            <person name="Malagnac F."/>
            <person name="Mello A."/>
            <person name="Molinier V."/>
            <person name="Miyauchi S."/>
            <person name="Poulain J."/>
            <person name="Riccioni C."/>
            <person name="Rubini A."/>
            <person name="Sitrit Y."/>
            <person name="Splivallo R."/>
            <person name="Traeger S."/>
            <person name="Wang M."/>
            <person name="Zifcakova L."/>
            <person name="Wipf D."/>
            <person name="Zambonelli A."/>
            <person name="Paolocci F."/>
            <person name="Nowrousian M."/>
            <person name="Ottonello S."/>
            <person name="Baldrian P."/>
            <person name="Spatafora J.W."/>
            <person name="Henrissat B."/>
            <person name="Nagy L.G."/>
            <person name="Aury J.M."/>
            <person name="Wincker P."/>
            <person name="Grigoriev I.V."/>
            <person name="Bonfante P."/>
            <person name="Martin F.M."/>
        </authorList>
    </citation>
    <scope>NUCLEOTIDE SEQUENCE [LARGE SCALE GENOMIC DNA]</scope>
    <source>
        <strain evidence="1 2">120613-1</strain>
    </source>
</reference>
<keyword evidence="2" id="KW-1185">Reference proteome</keyword>
<organism evidence="1 2">
    <name type="scientific">Choiromyces venosus 120613-1</name>
    <dbReference type="NCBI Taxonomy" id="1336337"/>
    <lineage>
        <taxon>Eukaryota</taxon>
        <taxon>Fungi</taxon>
        <taxon>Dikarya</taxon>
        <taxon>Ascomycota</taxon>
        <taxon>Pezizomycotina</taxon>
        <taxon>Pezizomycetes</taxon>
        <taxon>Pezizales</taxon>
        <taxon>Tuberaceae</taxon>
        <taxon>Choiromyces</taxon>
    </lineage>
</organism>
<gene>
    <name evidence="1" type="ORF">L873DRAFT_1800924</name>
</gene>
<accession>A0A3N4JY79</accession>
<proteinExistence type="predicted"/>
<evidence type="ECO:0000313" key="1">
    <source>
        <dbReference type="EMBL" id="RPB03324.1"/>
    </source>
</evidence>
<dbReference type="Proteomes" id="UP000276215">
    <property type="component" value="Unassembled WGS sequence"/>
</dbReference>
<dbReference type="AlphaFoldDB" id="A0A3N4JY79"/>
<protein>
    <submittedName>
        <fullName evidence="1">Uncharacterized protein</fullName>
    </submittedName>
</protein>
<sequence length="54" mass="6074">FCLLTLIYHKQSLKHLLQYPTGFLLNPESSSINKGKTYFQAHSGLFHTSTSATC</sequence>